<evidence type="ECO:0000256" key="2">
    <source>
        <dbReference type="ARBA" id="ARBA00022679"/>
    </source>
</evidence>
<dbReference type="Pfam" id="PF00109">
    <property type="entry name" value="ketoacyl-synt"/>
    <property type="match status" value="1"/>
</dbReference>
<dbReference type="InterPro" id="IPR020841">
    <property type="entry name" value="PKS_Beta-ketoAc_synthase_dom"/>
</dbReference>
<keyword evidence="2 3" id="KW-0808">Transferase</keyword>
<reference evidence="5 6" key="1">
    <citation type="submission" date="2019-08" db="EMBL/GenBank/DDBJ databases">
        <title>Hyperibacter terrae gen. nov., sp. nov. and Hyperibacter viscosus sp. nov., two new members in the family Rhodospirillaceae isolated from the rhizosphere of Hypericum perforatum.</title>
        <authorList>
            <person name="Noviana Z."/>
        </authorList>
    </citation>
    <scope>NUCLEOTIDE SEQUENCE [LARGE SCALE GENOMIC DNA]</scope>
    <source>
        <strain evidence="5 6">R5959</strain>
    </source>
</reference>
<dbReference type="Gene3D" id="3.40.47.10">
    <property type="match status" value="2"/>
</dbReference>
<dbReference type="InterPro" id="IPR014030">
    <property type="entry name" value="Ketoacyl_synth_N"/>
</dbReference>
<dbReference type="RefSeq" id="WP_151118425.1">
    <property type="nucleotide sequence ID" value="NZ_CP042582.1"/>
</dbReference>
<dbReference type="EMBL" id="CP042582">
    <property type="protein sequence ID" value="QEX22992.1"/>
    <property type="molecule type" value="Genomic_DNA"/>
</dbReference>
<proteinExistence type="inferred from homology"/>
<dbReference type="KEGG" id="hadh:FRZ61_29260"/>
<dbReference type="NCBIfam" id="NF006618">
    <property type="entry name" value="PRK09185.1"/>
    <property type="match status" value="1"/>
</dbReference>
<dbReference type="AlphaFoldDB" id="A0A5J6MYX5"/>
<keyword evidence="6" id="KW-1185">Reference proteome</keyword>
<dbReference type="GO" id="GO:0005829">
    <property type="term" value="C:cytosol"/>
    <property type="evidence" value="ECO:0007669"/>
    <property type="project" value="TreeGrafter"/>
</dbReference>
<dbReference type="GO" id="GO:0006633">
    <property type="term" value="P:fatty acid biosynthetic process"/>
    <property type="evidence" value="ECO:0007669"/>
    <property type="project" value="InterPro"/>
</dbReference>
<sequence length="397" mass="40903">MSADLFVTDCGLVTPLGRGKAAVARALFAGSEAGFAVRGDLLPGRAVEVGAVREPLAALPDELSAYDSRNNRLMRAALAEIAPAIEEATARYGRDRIAVVLGTSTSGIGDGEEAFFAYRRDGRWPQRFDYRMQETGSLADFAARSLGLTGPAYTVATACSSSAKVFASARRLIRAGLADAAVVGGADTLCRMTLNGFGSLEALSKSRCNPFSLNRDGITIGEGAAAFLLQPIPGPIRFLGVGETSDAHHATAPDPEGEGAAMAIRLALEDAGLAASEIGYVNLHGTATPLNDAMEAKAIAGLFGGSVPCSSTKAMTGHMLGAAGGCEAAFLWLTLNPDTNPESLLPPHLWDGAQDPALPALNLSAMGTRFSRAGVTAMLSNSFGFGGSNLALILGRA</sequence>
<organism evidence="5 6">
    <name type="scientific">Hypericibacter adhaerens</name>
    <dbReference type="NCBI Taxonomy" id="2602016"/>
    <lineage>
        <taxon>Bacteria</taxon>
        <taxon>Pseudomonadati</taxon>
        <taxon>Pseudomonadota</taxon>
        <taxon>Alphaproteobacteria</taxon>
        <taxon>Rhodospirillales</taxon>
        <taxon>Dongiaceae</taxon>
        <taxon>Hypericibacter</taxon>
    </lineage>
</organism>
<dbReference type="CDD" id="cd00834">
    <property type="entry name" value="KAS_I_II"/>
    <property type="match status" value="1"/>
</dbReference>
<dbReference type="PROSITE" id="PS00606">
    <property type="entry name" value="KS3_1"/>
    <property type="match status" value="1"/>
</dbReference>
<dbReference type="Pfam" id="PF02801">
    <property type="entry name" value="Ketoacyl-synt_C"/>
    <property type="match status" value="1"/>
</dbReference>
<dbReference type="PANTHER" id="PTHR11712:SF320">
    <property type="entry name" value="BETA-KETOACYL SYNTHASE"/>
    <property type="match status" value="1"/>
</dbReference>
<comment type="similarity">
    <text evidence="1 3">Belongs to the thiolase-like superfamily. Beta-ketoacyl-ACP synthases family.</text>
</comment>
<evidence type="ECO:0000256" key="3">
    <source>
        <dbReference type="RuleBase" id="RU003694"/>
    </source>
</evidence>
<dbReference type="InterPro" id="IPR018201">
    <property type="entry name" value="Ketoacyl_synth_AS"/>
</dbReference>
<dbReference type="OrthoDB" id="9808669at2"/>
<dbReference type="InterPro" id="IPR014031">
    <property type="entry name" value="Ketoacyl_synth_C"/>
</dbReference>
<dbReference type="PANTHER" id="PTHR11712">
    <property type="entry name" value="POLYKETIDE SYNTHASE-RELATED"/>
    <property type="match status" value="1"/>
</dbReference>
<name>A0A5J6MYX5_9PROT</name>
<dbReference type="Proteomes" id="UP000325797">
    <property type="component" value="Chromosome"/>
</dbReference>
<dbReference type="SUPFAM" id="SSF53901">
    <property type="entry name" value="Thiolase-like"/>
    <property type="match status" value="2"/>
</dbReference>
<protein>
    <submittedName>
        <fullName evidence="5">Beta-ketoacyl-[acyl-carrier-protein] synthase II</fullName>
    </submittedName>
</protein>
<dbReference type="PROSITE" id="PS52004">
    <property type="entry name" value="KS3_2"/>
    <property type="match status" value="1"/>
</dbReference>
<feature type="domain" description="Ketosynthase family 3 (KS3)" evidence="4">
    <location>
        <begin position="1"/>
        <end position="396"/>
    </location>
</feature>
<evidence type="ECO:0000259" key="4">
    <source>
        <dbReference type="PROSITE" id="PS52004"/>
    </source>
</evidence>
<dbReference type="InterPro" id="IPR016039">
    <property type="entry name" value="Thiolase-like"/>
</dbReference>
<dbReference type="InterPro" id="IPR000794">
    <property type="entry name" value="Beta-ketoacyl_synthase"/>
</dbReference>
<dbReference type="SMART" id="SM00825">
    <property type="entry name" value="PKS_KS"/>
    <property type="match status" value="1"/>
</dbReference>
<dbReference type="GO" id="GO:0004315">
    <property type="term" value="F:3-oxoacyl-[acyl-carrier-protein] synthase activity"/>
    <property type="evidence" value="ECO:0007669"/>
    <property type="project" value="InterPro"/>
</dbReference>
<evidence type="ECO:0000256" key="1">
    <source>
        <dbReference type="ARBA" id="ARBA00008467"/>
    </source>
</evidence>
<evidence type="ECO:0000313" key="5">
    <source>
        <dbReference type="EMBL" id="QEX22992.1"/>
    </source>
</evidence>
<evidence type="ECO:0000313" key="6">
    <source>
        <dbReference type="Proteomes" id="UP000325797"/>
    </source>
</evidence>
<gene>
    <name evidence="5" type="ORF">FRZ61_29260</name>
</gene>
<accession>A0A5J6MYX5</accession>